<dbReference type="PRINTS" id="PR00079">
    <property type="entry name" value="G6PDHDRGNASE"/>
</dbReference>
<comment type="function">
    <text evidence="7">Catalyzes the rate-limiting step of the oxidative pentose-phosphate pathway, which represents a route for the dissimilation of carbohydrates besides glycolysis.</text>
</comment>
<feature type="domain" description="Glucose-6-phosphate dehydrogenase NAD-binding" evidence="8">
    <location>
        <begin position="31"/>
        <end position="206"/>
    </location>
</feature>
<dbReference type="InterPro" id="IPR036291">
    <property type="entry name" value="NAD(P)-bd_dom_sf"/>
</dbReference>
<evidence type="ECO:0000259" key="9">
    <source>
        <dbReference type="Pfam" id="PF02781"/>
    </source>
</evidence>
<dbReference type="NCBIfam" id="TIGR00871">
    <property type="entry name" value="zwf"/>
    <property type="match status" value="1"/>
</dbReference>
<dbReference type="InterPro" id="IPR022674">
    <property type="entry name" value="G6P_DH_NAD-bd"/>
</dbReference>
<evidence type="ECO:0000259" key="8">
    <source>
        <dbReference type="Pfam" id="PF00479"/>
    </source>
</evidence>
<evidence type="ECO:0000256" key="2">
    <source>
        <dbReference type="ARBA" id="ARBA00009975"/>
    </source>
</evidence>
<dbReference type="PROSITE" id="PS00069">
    <property type="entry name" value="G6P_DEHYDROGENASE"/>
    <property type="match status" value="1"/>
</dbReference>
<evidence type="ECO:0000256" key="5">
    <source>
        <dbReference type="ARBA" id="ARBA00023002"/>
    </source>
</evidence>
<dbReference type="Pfam" id="PF02781">
    <property type="entry name" value="G6PD_C"/>
    <property type="match status" value="1"/>
</dbReference>
<keyword evidence="3 7" id="KW-0313">Glucose metabolism</keyword>
<dbReference type="UniPathway" id="UPA00115">
    <property type="reaction ID" value="UER00408"/>
</dbReference>
<dbReference type="HAMAP" id="MF_00966">
    <property type="entry name" value="G6PD"/>
    <property type="match status" value="1"/>
</dbReference>
<keyword evidence="5 7" id="KW-0560">Oxidoreductase</keyword>
<dbReference type="InterPro" id="IPR022675">
    <property type="entry name" value="G6P_DH_C"/>
</dbReference>
<gene>
    <name evidence="10" type="ORF">ASTO00021_LOCUS12901</name>
</gene>
<comment type="pathway">
    <text evidence="1 7">Carbohydrate degradation; pentose phosphate pathway; D-ribulose 5-phosphate from D-glucose 6-phosphate (oxidative stage): step 1/3.</text>
</comment>
<dbReference type="EMBL" id="HBIN01016942">
    <property type="protein sequence ID" value="CAE0442791.1"/>
    <property type="molecule type" value="Transcribed_RNA"/>
</dbReference>
<dbReference type="Gene3D" id="3.30.360.10">
    <property type="entry name" value="Dihydrodipicolinate Reductase, domain 2"/>
    <property type="match status" value="1"/>
</dbReference>
<dbReference type="EC" id="1.1.1.49" evidence="7"/>
<sequence length="513" mass="57917">MGNQLQVSAKEAALQDIAKESWYEEPLTVFIFGASGDLAKKKTYPALLDLWMDGLLPPQTVICGYARSEKKDADFKKQIMPYLLKKVDKKAAKDFLKICVYRSGQYSDAAALKKHSEEMTKKFHKNPSVENRVFYFALPPNAFIDTAASVKAGGMSPNGFNRLIVEKPFGHDLESAEKMGADLGAIFDESYLYRIDHYLGKEMVQNMMILRFGNSWLEPIWNRNFVKAVVISFKEDIGTMGRGGYFDKSGIIRDIMQNHLMQVLSVIAMEPPERISGPDYSNLVRDKKVALLKCIEPWSMANSVIGQYVSNGSEPGYLEDPTVPKGSNCPTFACTVMKINNDRWQGVPFIMKAGKALNQRRAEVRVQLKSPPNGAAVFNLESEEQIPYNEIVLRLQPEEAIYVKTNVKRPGLATELIQSELDLSYSSRYKDEKNPDAYTRLILDVLRGKQATFVRQDELVEAWKIATPLLKEVEESKVKPTDYVFGTRGPKEADVLIQKAGFVVDKNYKWNKA</sequence>
<reference evidence="10" key="1">
    <citation type="submission" date="2021-01" db="EMBL/GenBank/DDBJ databases">
        <authorList>
            <person name="Corre E."/>
            <person name="Pelletier E."/>
            <person name="Niang G."/>
            <person name="Scheremetjew M."/>
            <person name="Finn R."/>
            <person name="Kale V."/>
            <person name="Holt S."/>
            <person name="Cochrane G."/>
            <person name="Meng A."/>
            <person name="Brown T."/>
            <person name="Cohen L."/>
        </authorList>
    </citation>
    <scope>NUCLEOTIDE SEQUENCE</scope>
    <source>
        <strain evidence="10">GSBS06</strain>
    </source>
</reference>
<dbReference type="SUPFAM" id="SSF51735">
    <property type="entry name" value="NAD(P)-binding Rossmann-fold domains"/>
    <property type="match status" value="1"/>
</dbReference>
<keyword evidence="6 7" id="KW-0119">Carbohydrate metabolism</keyword>
<evidence type="ECO:0000256" key="1">
    <source>
        <dbReference type="ARBA" id="ARBA00004937"/>
    </source>
</evidence>
<accession>A0A7S3V057</accession>
<proteinExistence type="inferred from homology"/>
<dbReference type="Gene3D" id="3.40.50.720">
    <property type="entry name" value="NAD(P)-binding Rossmann-like Domain"/>
    <property type="match status" value="1"/>
</dbReference>
<feature type="domain" description="Glucose-6-phosphate dehydrogenase C-terminal" evidence="9">
    <location>
        <begin position="208"/>
        <end position="501"/>
    </location>
</feature>
<protein>
    <recommendedName>
        <fullName evidence="7">Glucose-6-phosphate 1-dehydrogenase</fullName>
        <ecNumber evidence="7">1.1.1.49</ecNumber>
    </recommendedName>
</protein>
<dbReference type="GO" id="GO:0050661">
    <property type="term" value="F:NADP binding"/>
    <property type="evidence" value="ECO:0007669"/>
    <property type="project" value="InterPro"/>
</dbReference>
<comment type="similarity">
    <text evidence="2 7">Belongs to the glucose-6-phosphate dehydrogenase family.</text>
</comment>
<evidence type="ECO:0000256" key="7">
    <source>
        <dbReference type="RuleBase" id="RU362120"/>
    </source>
</evidence>
<comment type="catalytic activity">
    <reaction evidence="7">
        <text>D-glucose 6-phosphate + NADP(+) = 6-phospho-D-glucono-1,5-lactone + NADPH + H(+)</text>
        <dbReference type="Rhea" id="RHEA:15841"/>
        <dbReference type="ChEBI" id="CHEBI:15378"/>
        <dbReference type="ChEBI" id="CHEBI:57783"/>
        <dbReference type="ChEBI" id="CHEBI:57955"/>
        <dbReference type="ChEBI" id="CHEBI:58349"/>
        <dbReference type="ChEBI" id="CHEBI:61548"/>
        <dbReference type="EC" id="1.1.1.49"/>
    </reaction>
</comment>
<dbReference type="AlphaFoldDB" id="A0A7S3V057"/>
<dbReference type="GO" id="GO:0004345">
    <property type="term" value="F:glucose-6-phosphate dehydrogenase activity"/>
    <property type="evidence" value="ECO:0007669"/>
    <property type="project" value="UniProtKB-EC"/>
</dbReference>
<dbReference type="InterPro" id="IPR019796">
    <property type="entry name" value="G6P_DH_AS"/>
</dbReference>
<keyword evidence="4 7" id="KW-0521">NADP</keyword>
<dbReference type="InterPro" id="IPR001282">
    <property type="entry name" value="G6P_DH"/>
</dbReference>
<dbReference type="SUPFAM" id="SSF55347">
    <property type="entry name" value="Glyceraldehyde-3-phosphate dehydrogenase-like, C-terminal domain"/>
    <property type="match status" value="1"/>
</dbReference>
<organism evidence="10">
    <name type="scientific">Aplanochytrium stocchinoi</name>
    <dbReference type="NCBI Taxonomy" id="215587"/>
    <lineage>
        <taxon>Eukaryota</taxon>
        <taxon>Sar</taxon>
        <taxon>Stramenopiles</taxon>
        <taxon>Bigyra</taxon>
        <taxon>Labyrinthulomycetes</taxon>
        <taxon>Thraustochytrida</taxon>
        <taxon>Thraustochytriidae</taxon>
        <taxon>Aplanochytrium</taxon>
    </lineage>
</organism>
<name>A0A7S3V057_9STRA</name>
<evidence type="ECO:0000256" key="4">
    <source>
        <dbReference type="ARBA" id="ARBA00022857"/>
    </source>
</evidence>
<dbReference type="GO" id="GO:0009051">
    <property type="term" value="P:pentose-phosphate shunt, oxidative branch"/>
    <property type="evidence" value="ECO:0007669"/>
    <property type="project" value="TreeGrafter"/>
</dbReference>
<dbReference type="PANTHER" id="PTHR23429">
    <property type="entry name" value="GLUCOSE-6-PHOSPHATE 1-DEHYDROGENASE G6PD"/>
    <property type="match status" value="1"/>
</dbReference>
<dbReference type="Pfam" id="PF00479">
    <property type="entry name" value="G6PD_N"/>
    <property type="match status" value="1"/>
</dbReference>
<evidence type="ECO:0000313" key="10">
    <source>
        <dbReference type="EMBL" id="CAE0442791.1"/>
    </source>
</evidence>
<dbReference type="GO" id="GO:0006006">
    <property type="term" value="P:glucose metabolic process"/>
    <property type="evidence" value="ECO:0007669"/>
    <property type="project" value="UniProtKB-KW"/>
</dbReference>
<evidence type="ECO:0000256" key="6">
    <source>
        <dbReference type="ARBA" id="ARBA00023277"/>
    </source>
</evidence>
<evidence type="ECO:0000256" key="3">
    <source>
        <dbReference type="ARBA" id="ARBA00022526"/>
    </source>
</evidence>
<dbReference type="PANTHER" id="PTHR23429:SF0">
    <property type="entry name" value="GLUCOSE-6-PHOSPHATE 1-DEHYDROGENASE"/>
    <property type="match status" value="1"/>
</dbReference>
<dbReference type="PIRSF" id="PIRSF000110">
    <property type="entry name" value="G6PD"/>
    <property type="match status" value="1"/>
</dbReference>